<dbReference type="InterPro" id="IPR003607">
    <property type="entry name" value="HD/PDEase_dom"/>
</dbReference>
<dbReference type="Proteomes" id="UP000638188">
    <property type="component" value="Unassembled WGS sequence"/>
</dbReference>
<organism evidence="3 4">
    <name type="scientific">Halopseudomonas salina</name>
    <dbReference type="NCBI Taxonomy" id="1323744"/>
    <lineage>
        <taxon>Bacteria</taxon>
        <taxon>Pseudomonadati</taxon>
        <taxon>Pseudomonadota</taxon>
        <taxon>Gammaproteobacteria</taxon>
        <taxon>Pseudomonadales</taxon>
        <taxon>Pseudomonadaceae</taxon>
        <taxon>Halopseudomonas</taxon>
    </lineage>
</organism>
<sequence>MKKGRNSGLPLQWILASGIVLSLLAVMLVTVVQGYRGTSAAMLAAAEDSARQLAVIMDERAGRLISPAESTLRALAHDPLGGAPDIEQRLARLPLLVEVLSANATLSAVFVGYANGEFLLVRPLKGRQATLEYPAPEQAAYLVQSMHYGPDQQISGYWQFHDADLKLLSRQAVPDYQFDPRTRVWYQRATASAELVLTEPYVFFTTGEVGLTMALPSKTGNAVIGLDAALGDLASELADMRMTARSEVAVVDADGRVLAYPDLEQILKQQNGNFRLASLSELSNGALFQLAGRVTLGEEQNEPVTFNLNSDIWYGIGFPLASFADTGVHILIAIPGWELLAGARAILVDQAIWALALMLVILPIGWAFGQRLGEPLSELADQVQAFSDFDFTQPPRVRSRIREVNHLSILMGRMGSAIDHFQQITLALSHEPHLERMLDDVMEHLVATAEGRSGAVYLCNEAGTQLDCISRFQGPHYPDTFDLDDAFRNEPEEQMLQRLDANHNYLVVTLHDRYRALLGFLVVELSIQLESDFHQRLQRFVRDLSGTLSVAIETRLLFAGQQRLLDAIIRLLADAIDAKSPYTGGHCERVPQLAAMLLQQAEAAQSGVLADFAMDVDQRYAFHLASWLHDCGKITSPEYVVDKATKLETIYNRIHEIRTRFEVLWRDAELECLRAELKGRDAEQLRQACRAEQQRLQAEFALVAQANMGGESMSDERVAELEQIAQRRWARHFDNRLGLSRAEQARMENFPTQELPANEYLLADRPEHIYPWGDRKPPVERDNPANRWNFDMTLPEHAMHLGELYNLRISRGTLTPEERFKINDHIVQTLIMLEALPFPRHLERVPNMAATHHETLDGRGYPCRLTAEDLGVPERIMAIADIFEALTAADRPYKEPKPLSVSLDILVSMAEQQHVDADLLHLFIDAGIYRQYAEQFLQAEQCDAVDEARLLARLAALTRD</sequence>
<dbReference type="Gene3D" id="1.10.3210.10">
    <property type="entry name" value="Hypothetical protein af1432"/>
    <property type="match status" value="2"/>
</dbReference>
<comment type="caution">
    <text evidence="3">The sequence shown here is derived from an EMBL/GenBank/DDBJ whole genome shotgun (WGS) entry which is preliminary data.</text>
</comment>
<dbReference type="SUPFAM" id="SSF109604">
    <property type="entry name" value="HD-domain/PDEase-like"/>
    <property type="match status" value="2"/>
</dbReference>
<dbReference type="Pfam" id="PF13487">
    <property type="entry name" value="HD_5"/>
    <property type="match status" value="1"/>
</dbReference>
<proteinExistence type="predicted"/>
<dbReference type="RefSeq" id="WP_150277273.1">
    <property type="nucleotide sequence ID" value="NZ_BMFF01000001.1"/>
</dbReference>
<reference evidence="4" key="1">
    <citation type="journal article" date="2019" name="Int. J. Syst. Evol. Microbiol.">
        <title>The Global Catalogue of Microorganisms (GCM) 10K type strain sequencing project: providing services to taxonomists for standard genome sequencing and annotation.</title>
        <authorList>
            <consortium name="The Broad Institute Genomics Platform"/>
            <consortium name="The Broad Institute Genome Sequencing Center for Infectious Disease"/>
            <person name="Wu L."/>
            <person name="Ma J."/>
        </authorList>
    </citation>
    <scope>NUCLEOTIDE SEQUENCE [LARGE SCALE GENOMIC DNA]</scope>
    <source>
        <strain evidence="4">CGMCC 1.12482</strain>
    </source>
</reference>
<keyword evidence="4" id="KW-1185">Reference proteome</keyword>
<dbReference type="CDD" id="cd00077">
    <property type="entry name" value="HDc"/>
    <property type="match status" value="1"/>
</dbReference>
<name>A0ABQ1P9E2_9GAMM</name>
<evidence type="ECO:0000256" key="1">
    <source>
        <dbReference type="SAM" id="Phobius"/>
    </source>
</evidence>
<protein>
    <submittedName>
        <fullName evidence="3">Metal-dependent phosphohydrolase</fullName>
    </submittedName>
</protein>
<evidence type="ECO:0000313" key="4">
    <source>
        <dbReference type="Proteomes" id="UP000638188"/>
    </source>
</evidence>
<dbReference type="PROSITE" id="PS51832">
    <property type="entry name" value="HD_GYP"/>
    <property type="match status" value="1"/>
</dbReference>
<evidence type="ECO:0000259" key="2">
    <source>
        <dbReference type="PROSITE" id="PS51832"/>
    </source>
</evidence>
<dbReference type="InterPro" id="IPR037522">
    <property type="entry name" value="HD_GYP_dom"/>
</dbReference>
<accession>A0ABQ1P9E2</accession>
<keyword evidence="1" id="KW-1133">Transmembrane helix</keyword>
<dbReference type="PANTHER" id="PTHR43155">
    <property type="entry name" value="CYCLIC DI-GMP PHOSPHODIESTERASE PA4108-RELATED"/>
    <property type="match status" value="1"/>
</dbReference>
<feature type="transmembrane region" description="Helical" evidence="1">
    <location>
        <begin position="12"/>
        <end position="32"/>
    </location>
</feature>
<gene>
    <name evidence="3" type="ORF">GCM10007418_06380</name>
</gene>
<feature type="domain" description="HD-GYP" evidence="2">
    <location>
        <begin position="718"/>
        <end position="938"/>
    </location>
</feature>
<dbReference type="CDD" id="cd18774">
    <property type="entry name" value="PDC2_HK_sensor"/>
    <property type="match status" value="1"/>
</dbReference>
<evidence type="ECO:0000313" key="3">
    <source>
        <dbReference type="EMBL" id="GGC89390.1"/>
    </source>
</evidence>
<keyword evidence="1" id="KW-0812">Transmembrane</keyword>
<keyword evidence="1" id="KW-0472">Membrane</keyword>
<dbReference type="EMBL" id="BMFF01000001">
    <property type="protein sequence ID" value="GGC89390.1"/>
    <property type="molecule type" value="Genomic_DNA"/>
</dbReference>
<dbReference type="PANTHER" id="PTHR43155:SF2">
    <property type="entry name" value="CYCLIC DI-GMP PHOSPHODIESTERASE PA4108"/>
    <property type="match status" value="1"/>
</dbReference>
<dbReference type="Gene3D" id="3.30.450.20">
    <property type="entry name" value="PAS domain"/>
    <property type="match status" value="2"/>
</dbReference>